<name>A0A4R0YN85_9GAMM</name>
<protein>
    <submittedName>
        <fullName evidence="1">Alpha/beta hydrolase</fullName>
    </submittedName>
</protein>
<dbReference type="Pfam" id="PF06821">
    <property type="entry name" value="Ser_hydrolase"/>
    <property type="match status" value="1"/>
</dbReference>
<keyword evidence="2" id="KW-1185">Reference proteome</keyword>
<dbReference type="SUPFAM" id="SSF53474">
    <property type="entry name" value="alpha/beta-Hydrolases"/>
    <property type="match status" value="1"/>
</dbReference>
<dbReference type="AlphaFoldDB" id="A0A4R0YN85"/>
<dbReference type="Gene3D" id="3.40.50.1820">
    <property type="entry name" value="alpha/beta hydrolase"/>
    <property type="match status" value="1"/>
</dbReference>
<comment type="caution">
    <text evidence="1">The sequence shown here is derived from an EMBL/GenBank/DDBJ whole genome shotgun (WGS) entry which is preliminary data.</text>
</comment>
<dbReference type="RefSeq" id="WP_131152106.1">
    <property type="nucleotide sequence ID" value="NZ_SJTG01000004.1"/>
</dbReference>
<organism evidence="1 2">
    <name type="scientific">Dyella soli</name>
    <dbReference type="NCBI Taxonomy" id="522319"/>
    <lineage>
        <taxon>Bacteria</taxon>
        <taxon>Pseudomonadati</taxon>
        <taxon>Pseudomonadota</taxon>
        <taxon>Gammaproteobacteria</taxon>
        <taxon>Lysobacterales</taxon>
        <taxon>Rhodanobacteraceae</taxon>
        <taxon>Dyella</taxon>
    </lineage>
</organism>
<evidence type="ECO:0000313" key="1">
    <source>
        <dbReference type="EMBL" id="TCI07951.1"/>
    </source>
</evidence>
<dbReference type="Proteomes" id="UP000291822">
    <property type="component" value="Unassembled WGS sequence"/>
</dbReference>
<keyword evidence="1" id="KW-0378">Hydrolase</keyword>
<accession>A0A4R0YN85</accession>
<sequence>MHKRRQLLFVQGGGKGAHDAWDDRLVDSLGWELGPAWSIHYPRMPDEDDPTYGAWKPALERVMDELPKGSVLIGHSVGGTVLMKLLAEHHARKPGAIVLLAPAFVGDGGWSSDDLEVPPDIGARLPKGVPIHIFQGMADDVVPPAHVDLYARAVPQAHIHRLPGRDHQLNQDLQEVAEEIRSLSVH</sequence>
<dbReference type="PANTHER" id="PTHR15394:SF3">
    <property type="entry name" value="SERINE HYDROLASE RBBP9"/>
    <property type="match status" value="1"/>
</dbReference>
<dbReference type="InterPro" id="IPR010662">
    <property type="entry name" value="RBBP9/YdeN"/>
</dbReference>
<dbReference type="GO" id="GO:0016787">
    <property type="term" value="F:hydrolase activity"/>
    <property type="evidence" value="ECO:0007669"/>
    <property type="project" value="UniProtKB-KW"/>
</dbReference>
<evidence type="ECO:0000313" key="2">
    <source>
        <dbReference type="Proteomes" id="UP000291822"/>
    </source>
</evidence>
<dbReference type="InterPro" id="IPR029058">
    <property type="entry name" value="AB_hydrolase_fold"/>
</dbReference>
<dbReference type="EMBL" id="SJTG01000004">
    <property type="protein sequence ID" value="TCI07951.1"/>
    <property type="molecule type" value="Genomic_DNA"/>
</dbReference>
<proteinExistence type="predicted"/>
<gene>
    <name evidence="1" type="ORF">EZM97_25115</name>
</gene>
<dbReference type="PANTHER" id="PTHR15394">
    <property type="entry name" value="SERINE HYDROLASE RBBP9"/>
    <property type="match status" value="1"/>
</dbReference>
<reference evidence="1 2" key="1">
    <citation type="submission" date="2019-02" db="EMBL/GenBank/DDBJ databases">
        <title>Dyella amyloliquefaciens sp. nov., isolated from forest soil.</title>
        <authorList>
            <person name="Gao Z.-H."/>
            <person name="Qiu L.-H."/>
        </authorList>
    </citation>
    <scope>NUCLEOTIDE SEQUENCE [LARGE SCALE GENOMIC DNA]</scope>
    <source>
        <strain evidence="1 2">KACC 12747</strain>
    </source>
</reference>